<dbReference type="Pfam" id="PF01471">
    <property type="entry name" value="PG_binding_1"/>
    <property type="match status" value="1"/>
</dbReference>
<evidence type="ECO:0000256" key="1">
    <source>
        <dbReference type="SAM" id="MobiDB-lite"/>
    </source>
</evidence>
<dbReference type="InterPro" id="IPR002477">
    <property type="entry name" value="Peptidoglycan-bd-like"/>
</dbReference>
<protein>
    <submittedName>
        <fullName evidence="4">Peptidoglycan-binding protein</fullName>
    </submittedName>
</protein>
<keyword evidence="5" id="KW-1185">Reference proteome</keyword>
<dbReference type="RefSeq" id="WP_373657008.1">
    <property type="nucleotide sequence ID" value="NZ_JBGUAW010000011.1"/>
</dbReference>
<dbReference type="SUPFAM" id="SSF47090">
    <property type="entry name" value="PGBD-like"/>
    <property type="match status" value="1"/>
</dbReference>
<accession>A0ABV4TY33</accession>
<feature type="chain" id="PRO_5046829841" evidence="2">
    <location>
        <begin position="24"/>
        <end position="134"/>
    </location>
</feature>
<dbReference type="EMBL" id="JBGUAW010000011">
    <property type="protein sequence ID" value="MFA9462224.1"/>
    <property type="molecule type" value="Genomic_DNA"/>
</dbReference>
<organism evidence="4 5">
    <name type="scientific">Thiohalorhabdus methylotrophus</name>
    <dbReference type="NCBI Taxonomy" id="3242694"/>
    <lineage>
        <taxon>Bacteria</taxon>
        <taxon>Pseudomonadati</taxon>
        <taxon>Pseudomonadota</taxon>
        <taxon>Gammaproteobacteria</taxon>
        <taxon>Thiohalorhabdales</taxon>
        <taxon>Thiohalorhabdaceae</taxon>
        <taxon>Thiohalorhabdus</taxon>
    </lineage>
</organism>
<reference evidence="4 5" key="1">
    <citation type="submission" date="2024-08" db="EMBL/GenBank/DDBJ databases">
        <title>Whole-genome sequencing of halo(alkali)philic microorganisms from hypersaline lakes.</title>
        <authorList>
            <person name="Sorokin D.Y."/>
            <person name="Merkel A.Y."/>
            <person name="Messina E."/>
            <person name="Yakimov M."/>
        </authorList>
    </citation>
    <scope>NUCLEOTIDE SEQUENCE [LARGE SCALE GENOMIC DNA]</scope>
    <source>
        <strain evidence="4 5">Cl-TMA</strain>
    </source>
</reference>
<keyword evidence="2" id="KW-0732">Signal</keyword>
<dbReference type="Gene3D" id="1.10.101.10">
    <property type="entry name" value="PGBD-like superfamily/PGBD"/>
    <property type="match status" value="1"/>
</dbReference>
<dbReference type="InterPro" id="IPR036366">
    <property type="entry name" value="PGBDSf"/>
</dbReference>
<feature type="domain" description="Peptidoglycan binding-like" evidence="3">
    <location>
        <begin position="53"/>
        <end position="106"/>
    </location>
</feature>
<comment type="caution">
    <text evidence="4">The sequence shown here is derived from an EMBL/GenBank/DDBJ whole genome shotgun (WGS) entry which is preliminary data.</text>
</comment>
<evidence type="ECO:0000313" key="4">
    <source>
        <dbReference type="EMBL" id="MFA9462224.1"/>
    </source>
</evidence>
<evidence type="ECO:0000259" key="3">
    <source>
        <dbReference type="Pfam" id="PF01471"/>
    </source>
</evidence>
<name>A0ABV4TY33_9GAMM</name>
<evidence type="ECO:0000256" key="2">
    <source>
        <dbReference type="SAM" id="SignalP"/>
    </source>
</evidence>
<sequence length="134" mass="13939">MKGNKLVTVLATAALLAGGPAMAGMQGQGPAPDKTKKKWEQMGYQKEKLGPEVVRKVQQALNDEGYSVGQVDGKMGKKTSSALVQFQEDMGIKPTGNLDNPTLFALGIQPKDGKSPGQQRQGEPQGGGSGGGTQ</sequence>
<feature type="region of interest" description="Disordered" evidence="1">
    <location>
        <begin position="92"/>
        <end position="134"/>
    </location>
</feature>
<dbReference type="InterPro" id="IPR036365">
    <property type="entry name" value="PGBD-like_sf"/>
</dbReference>
<feature type="signal peptide" evidence="2">
    <location>
        <begin position="1"/>
        <end position="23"/>
    </location>
</feature>
<proteinExistence type="predicted"/>
<gene>
    <name evidence="4" type="ORF">ACERLL_15510</name>
</gene>
<dbReference type="Proteomes" id="UP001575181">
    <property type="component" value="Unassembled WGS sequence"/>
</dbReference>
<feature type="compositionally biased region" description="Gly residues" evidence="1">
    <location>
        <begin position="124"/>
        <end position="134"/>
    </location>
</feature>
<evidence type="ECO:0000313" key="5">
    <source>
        <dbReference type="Proteomes" id="UP001575181"/>
    </source>
</evidence>